<dbReference type="Proteomes" id="UP000324222">
    <property type="component" value="Unassembled WGS sequence"/>
</dbReference>
<name>A0A5B7GHR4_PORTR</name>
<evidence type="ECO:0000256" key="1">
    <source>
        <dbReference type="SAM" id="MobiDB-lite"/>
    </source>
</evidence>
<protein>
    <submittedName>
        <fullName evidence="2">Uncharacterized protein</fullName>
    </submittedName>
</protein>
<feature type="region of interest" description="Disordered" evidence="1">
    <location>
        <begin position="1"/>
        <end position="21"/>
    </location>
</feature>
<reference evidence="2 3" key="1">
    <citation type="submission" date="2019-05" db="EMBL/GenBank/DDBJ databases">
        <title>Another draft genome of Portunus trituberculatus and its Hox gene families provides insights of decapod evolution.</title>
        <authorList>
            <person name="Jeong J.-H."/>
            <person name="Song I."/>
            <person name="Kim S."/>
            <person name="Choi T."/>
            <person name="Kim D."/>
            <person name="Ryu S."/>
            <person name="Kim W."/>
        </authorList>
    </citation>
    <scope>NUCLEOTIDE SEQUENCE [LARGE SCALE GENOMIC DNA]</scope>
    <source>
        <tissue evidence="2">Muscle</tissue>
    </source>
</reference>
<evidence type="ECO:0000313" key="2">
    <source>
        <dbReference type="EMBL" id="MPC59800.1"/>
    </source>
</evidence>
<gene>
    <name evidence="2" type="ORF">E2C01_053828</name>
</gene>
<dbReference type="AlphaFoldDB" id="A0A5B7GHR4"/>
<accession>A0A5B7GHR4</accession>
<proteinExistence type="predicted"/>
<comment type="caution">
    <text evidence="2">The sequence shown here is derived from an EMBL/GenBank/DDBJ whole genome shotgun (WGS) entry which is preliminary data.</text>
</comment>
<evidence type="ECO:0000313" key="3">
    <source>
        <dbReference type="Proteomes" id="UP000324222"/>
    </source>
</evidence>
<organism evidence="2 3">
    <name type="scientific">Portunus trituberculatus</name>
    <name type="common">Swimming crab</name>
    <name type="synonym">Neptunus trituberculatus</name>
    <dbReference type="NCBI Taxonomy" id="210409"/>
    <lineage>
        <taxon>Eukaryota</taxon>
        <taxon>Metazoa</taxon>
        <taxon>Ecdysozoa</taxon>
        <taxon>Arthropoda</taxon>
        <taxon>Crustacea</taxon>
        <taxon>Multicrustacea</taxon>
        <taxon>Malacostraca</taxon>
        <taxon>Eumalacostraca</taxon>
        <taxon>Eucarida</taxon>
        <taxon>Decapoda</taxon>
        <taxon>Pleocyemata</taxon>
        <taxon>Brachyura</taxon>
        <taxon>Eubrachyura</taxon>
        <taxon>Portunoidea</taxon>
        <taxon>Portunidae</taxon>
        <taxon>Portuninae</taxon>
        <taxon>Portunus</taxon>
    </lineage>
</organism>
<keyword evidence="3" id="KW-1185">Reference proteome</keyword>
<dbReference type="EMBL" id="VSRR010016887">
    <property type="protein sequence ID" value="MPC59800.1"/>
    <property type="molecule type" value="Genomic_DNA"/>
</dbReference>
<sequence length="81" mass="8995">MHPSYGSELCQEARSRLEPRPQPLPLTLVAAVNFFTGKDCKAHPNQLGQLWAGTLVSLRVKTMAAQERTERETKTAETEGD</sequence>